<dbReference type="Pfam" id="PF02195">
    <property type="entry name" value="ParB_N"/>
    <property type="match status" value="1"/>
</dbReference>
<dbReference type="Gene3D" id="3.90.1530.10">
    <property type="entry name" value="Conserved hypothetical protein from pyrococcus furiosus pfu- 392566-001, ParB domain"/>
    <property type="match status" value="1"/>
</dbReference>
<dbReference type="Pfam" id="PF01037">
    <property type="entry name" value="AsnC_trans_reg"/>
    <property type="match status" value="1"/>
</dbReference>
<organism evidence="2 3">
    <name type="scientific">Desulfoprunum benzoelyticum</name>
    <dbReference type="NCBI Taxonomy" id="1506996"/>
    <lineage>
        <taxon>Bacteria</taxon>
        <taxon>Pseudomonadati</taxon>
        <taxon>Thermodesulfobacteriota</taxon>
        <taxon>Desulfobulbia</taxon>
        <taxon>Desulfobulbales</taxon>
        <taxon>Desulfobulbaceae</taxon>
        <taxon>Desulfoprunum</taxon>
    </lineage>
</organism>
<dbReference type="SUPFAM" id="SSF110849">
    <property type="entry name" value="ParB/Sulfiredoxin"/>
    <property type="match status" value="1"/>
</dbReference>
<feature type="domain" description="ParB-like N-terminal" evidence="1">
    <location>
        <begin position="51"/>
        <end position="150"/>
    </location>
</feature>
<protein>
    <recommendedName>
        <fullName evidence="1">ParB-like N-terminal domain-containing protein</fullName>
    </recommendedName>
</protein>
<sequence>MATAPSKYNPIQYLKKIFGFGGCPPEDDCVPSFDERREDEEAYTSIKRGTRMVPIAKIVGSVGRYHDFDSHFIPRTPDGNEREEAILKLLQEGRQLPPISLYQIKDQYFILDGHHRFTAARKLGHKEINACILELLPSKDTLENRLYLEKIDFRDRAGLNQTIDLTEPGQFHLLEQQINEHRDYLGRERKQDVTYEQAAADWYRSIYHPLATLIRNSGLVASFQGRTVDDLYLYISVQQWLKGRSRKYGIEVDKLIPKNMEEFRNKMAEHKEQGYPEMRRPITVFILINVEGIHEHKIVDKLLELPEVRELHCVHGSIDIIVKITLMRDLLASDAELISEFVNSTIRSWKGVVSTQTLMPGFSRVKDGDRCYI</sequence>
<dbReference type="Gene3D" id="3.30.70.920">
    <property type="match status" value="1"/>
</dbReference>
<dbReference type="InterPro" id="IPR019887">
    <property type="entry name" value="Tscrpt_reg_AsnC/Lrp_C"/>
</dbReference>
<dbReference type="InterPro" id="IPR003115">
    <property type="entry name" value="ParB_N"/>
</dbReference>
<dbReference type="Proteomes" id="UP000539642">
    <property type="component" value="Unassembled WGS sequence"/>
</dbReference>
<keyword evidence="3" id="KW-1185">Reference proteome</keyword>
<evidence type="ECO:0000313" key="2">
    <source>
        <dbReference type="EMBL" id="MBB5347755.1"/>
    </source>
</evidence>
<evidence type="ECO:0000313" key="3">
    <source>
        <dbReference type="Proteomes" id="UP000539642"/>
    </source>
</evidence>
<proteinExistence type="predicted"/>
<dbReference type="EMBL" id="JACHEO010000006">
    <property type="protein sequence ID" value="MBB5347755.1"/>
    <property type="molecule type" value="Genomic_DNA"/>
</dbReference>
<dbReference type="InterPro" id="IPR011008">
    <property type="entry name" value="Dimeric_a/b-barrel"/>
</dbReference>
<dbReference type="SMART" id="SM00470">
    <property type="entry name" value="ParB"/>
    <property type="match status" value="1"/>
</dbReference>
<dbReference type="InterPro" id="IPR036086">
    <property type="entry name" value="ParB/Sulfiredoxin_sf"/>
</dbReference>
<dbReference type="RefSeq" id="WP_183349796.1">
    <property type="nucleotide sequence ID" value="NZ_JACHEO010000006.1"/>
</dbReference>
<dbReference type="SUPFAM" id="SSF54909">
    <property type="entry name" value="Dimeric alpha+beta barrel"/>
    <property type="match status" value="1"/>
</dbReference>
<comment type="caution">
    <text evidence="2">The sequence shown here is derived from an EMBL/GenBank/DDBJ whole genome shotgun (WGS) entry which is preliminary data.</text>
</comment>
<evidence type="ECO:0000259" key="1">
    <source>
        <dbReference type="SMART" id="SM00470"/>
    </source>
</evidence>
<reference evidence="2 3" key="1">
    <citation type="submission" date="2020-08" db="EMBL/GenBank/DDBJ databases">
        <title>Genomic Encyclopedia of Type Strains, Phase IV (KMG-IV): sequencing the most valuable type-strain genomes for metagenomic binning, comparative biology and taxonomic classification.</title>
        <authorList>
            <person name="Goeker M."/>
        </authorList>
    </citation>
    <scope>NUCLEOTIDE SEQUENCE [LARGE SCALE GENOMIC DNA]</scope>
    <source>
        <strain evidence="2 3">DSM 28570</strain>
    </source>
</reference>
<accession>A0A840UQ35</accession>
<name>A0A840UQ35_9BACT</name>
<gene>
    <name evidence="2" type="ORF">HNQ81_001479</name>
</gene>
<dbReference type="AlphaFoldDB" id="A0A840UQ35"/>